<dbReference type="EMBL" id="PNBA02000022">
    <property type="protein sequence ID" value="KAG6384796.1"/>
    <property type="molecule type" value="Genomic_DNA"/>
</dbReference>
<keyword evidence="1" id="KW-0472">Membrane</keyword>
<protein>
    <submittedName>
        <fullName evidence="2">Uncharacterized protein</fullName>
    </submittedName>
</protein>
<dbReference type="OrthoDB" id="1915303at2759"/>
<feature type="transmembrane region" description="Helical" evidence="1">
    <location>
        <begin position="108"/>
        <end position="132"/>
    </location>
</feature>
<organism evidence="2">
    <name type="scientific">Salvia splendens</name>
    <name type="common">Scarlet sage</name>
    <dbReference type="NCBI Taxonomy" id="180675"/>
    <lineage>
        <taxon>Eukaryota</taxon>
        <taxon>Viridiplantae</taxon>
        <taxon>Streptophyta</taxon>
        <taxon>Embryophyta</taxon>
        <taxon>Tracheophyta</taxon>
        <taxon>Spermatophyta</taxon>
        <taxon>Magnoliopsida</taxon>
        <taxon>eudicotyledons</taxon>
        <taxon>Gunneridae</taxon>
        <taxon>Pentapetalae</taxon>
        <taxon>asterids</taxon>
        <taxon>lamiids</taxon>
        <taxon>Lamiales</taxon>
        <taxon>Lamiaceae</taxon>
        <taxon>Nepetoideae</taxon>
        <taxon>Mentheae</taxon>
        <taxon>Salviinae</taxon>
        <taxon>Salvia</taxon>
        <taxon>Salvia subgen. Calosphace</taxon>
        <taxon>core Calosphace</taxon>
    </lineage>
</organism>
<gene>
    <name evidence="2" type="ORF">SASPL_153614</name>
</gene>
<reference evidence="2" key="2">
    <citation type="submission" date="2020-08" db="EMBL/GenBank/DDBJ databases">
        <title>Plant Genome Project.</title>
        <authorList>
            <person name="Zhang R.-G."/>
        </authorList>
    </citation>
    <scope>NUCLEOTIDE SEQUENCE</scope>
    <source>
        <strain evidence="2">Huo1</strain>
        <tissue evidence="2">Leaf</tissue>
    </source>
</reference>
<dbReference type="PANTHER" id="PTHR35307:SF3">
    <property type="entry name" value="DUF4220 DOMAIN-CONTAINING PROTEIN"/>
    <property type="match status" value="1"/>
</dbReference>
<name>A0A8X8VYU9_SALSN</name>
<dbReference type="Proteomes" id="UP000298416">
    <property type="component" value="Unassembled WGS sequence"/>
</dbReference>
<feature type="transmembrane region" description="Helical" evidence="1">
    <location>
        <begin position="261"/>
        <end position="283"/>
    </location>
</feature>
<feature type="transmembrane region" description="Helical" evidence="1">
    <location>
        <begin position="44"/>
        <end position="65"/>
    </location>
</feature>
<sequence>MEDPEQKKLDKAMPWVGFYIAAASAVCTIAMAADAFKGFRRRKLWFPCTYFSLNPTSLTLLGVAMKLTLDLTAVMKNIKIAKLTSLVFLTTSMANFTSSLGSIDGKHVLSNVVALAILVTTVLVDVTIRLIMLNRINFYIPPMILMYLSLVTLVSLAAAAPAMKQSLEAAYREKYRVTSNEDRERLMLRNEGLVIDERKRFMMKYWVMVATSNPEFVMARSVVCTMSALLCLISLITLPIAYDVVWRRNEGPSVYRGSVEWILYTQTVGVVVSTIAPLSRWLVVVSFKRETTSLGRLRDEMKVERYWFQTLDDVRGRFSGLKILGQGKFLHDVKWQGVTFFIGVQKSIILLSKLFVFISSFLMTPLFYCWEWFFSNESGSDKGLNLNLSSYAVLLPGEAELPANVVRNICKEAENMIQNGRTKQPKRCTSFISKSICFKGLGLFDNTQIPPLHSQEPPNCWSLPVVTLASIALAIPHTPEKKRDDLLHSVKEGLDLTKLVEKTLLKNDRDLNNIKEAADMCWVGVLLYKKWFDVDIKKMSLECKNSSEMLLELSGKAKTMVVEFLTSSSAKDPLDWPARVVAANSMYRISQSVMLFAGEDDEGVFERVCVMMADVMAACFTNLGNVMNVMCRGSEIEKREKSVGKAFKLLGKTEEIVEAVQRLEWPAMDHERAVKIEEWQAWFRQTGKVAVGIDEALAIQVDI</sequence>
<evidence type="ECO:0000256" key="1">
    <source>
        <dbReference type="SAM" id="Phobius"/>
    </source>
</evidence>
<feature type="transmembrane region" description="Helical" evidence="1">
    <location>
        <begin position="144"/>
        <end position="163"/>
    </location>
</feature>
<keyword evidence="3" id="KW-1185">Reference proteome</keyword>
<accession>A0A8X8VYU9</accession>
<keyword evidence="1" id="KW-1133">Transmembrane helix</keyword>
<feature type="transmembrane region" description="Helical" evidence="1">
    <location>
        <begin position="222"/>
        <end position="241"/>
    </location>
</feature>
<feature type="transmembrane region" description="Helical" evidence="1">
    <location>
        <begin position="354"/>
        <end position="373"/>
    </location>
</feature>
<evidence type="ECO:0000313" key="2">
    <source>
        <dbReference type="EMBL" id="KAG6384796.1"/>
    </source>
</evidence>
<comment type="caution">
    <text evidence="2">The sequence shown here is derived from an EMBL/GenBank/DDBJ whole genome shotgun (WGS) entry which is preliminary data.</text>
</comment>
<dbReference type="PANTHER" id="PTHR35307">
    <property type="entry name" value="PROTEIN, PUTATIVE-RELATED"/>
    <property type="match status" value="1"/>
</dbReference>
<dbReference type="AlphaFoldDB" id="A0A8X8VYU9"/>
<keyword evidence="1" id="KW-0812">Transmembrane</keyword>
<feature type="transmembrane region" description="Helical" evidence="1">
    <location>
        <begin position="12"/>
        <end position="32"/>
    </location>
</feature>
<reference evidence="2" key="1">
    <citation type="submission" date="2018-01" db="EMBL/GenBank/DDBJ databases">
        <authorList>
            <person name="Mao J.F."/>
        </authorList>
    </citation>
    <scope>NUCLEOTIDE SEQUENCE</scope>
    <source>
        <strain evidence="2">Huo1</strain>
        <tissue evidence="2">Leaf</tissue>
    </source>
</reference>
<evidence type="ECO:0000313" key="3">
    <source>
        <dbReference type="Proteomes" id="UP000298416"/>
    </source>
</evidence>
<proteinExistence type="predicted"/>
<feature type="transmembrane region" description="Helical" evidence="1">
    <location>
        <begin position="77"/>
        <end position="96"/>
    </location>
</feature>